<evidence type="ECO:0000313" key="1">
    <source>
        <dbReference type="EMBL" id="TET09348.1"/>
    </source>
</evidence>
<feature type="non-terminal residue" evidence="1">
    <location>
        <position position="112"/>
    </location>
</feature>
<proteinExistence type="predicted"/>
<reference evidence="1 2" key="1">
    <citation type="submission" date="2019-03" db="EMBL/GenBank/DDBJ databases">
        <title>Metabolic potential of uncultured bacteria and archaea associated with petroleum seepage in deep-sea sediments.</title>
        <authorList>
            <person name="Dong X."/>
            <person name="Hubert C."/>
        </authorList>
    </citation>
    <scope>NUCLEOTIDE SEQUENCE [LARGE SCALE GENOMIC DNA]</scope>
    <source>
        <strain evidence="1">E44_bin7</strain>
    </source>
</reference>
<evidence type="ECO:0000313" key="2">
    <source>
        <dbReference type="Proteomes" id="UP000316360"/>
    </source>
</evidence>
<sequence length="112" mass="12488">MDANRLRELSRKKLKKEVSKMMRRLTVILTAISLVVGLCLMGVTPVLAQKSYSTLAEYEELTGNKIESFNEAPMLSARVTAGKLPPVEERLPEEPMIVEPLEEIGQYGGIIK</sequence>
<dbReference type="AlphaFoldDB" id="A0A523RU76"/>
<name>A0A523RU76_UNCAE</name>
<comment type="caution">
    <text evidence="1">The sequence shown here is derived from an EMBL/GenBank/DDBJ whole genome shotgun (WGS) entry which is preliminary data.</text>
</comment>
<accession>A0A523RU76</accession>
<organism evidence="1 2">
    <name type="scientific">Aerophobetes bacterium</name>
    <dbReference type="NCBI Taxonomy" id="2030807"/>
    <lineage>
        <taxon>Bacteria</taxon>
        <taxon>Candidatus Aerophobota</taxon>
    </lineage>
</organism>
<protein>
    <submittedName>
        <fullName evidence="1">Uncharacterized protein</fullName>
    </submittedName>
</protein>
<dbReference type="Proteomes" id="UP000316360">
    <property type="component" value="Unassembled WGS sequence"/>
</dbReference>
<gene>
    <name evidence="1" type="ORF">E3J84_05210</name>
</gene>
<dbReference type="EMBL" id="SOKJ01000296">
    <property type="protein sequence ID" value="TET09348.1"/>
    <property type="molecule type" value="Genomic_DNA"/>
</dbReference>